<name>A0A939K5T5_9BACT</name>
<dbReference type="Gene3D" id="2.70.98.10">
    <property type="match status" value="1"/>
</dbReference>
<dbReference type="SUPFAM" id="SSF74650">
    <property type="entry name" value="Galactose mutarotase-like"/>
    <property type="match status" value="1"/>
</dbReference>
<dbReference type="PANTHER" id="PTHR10091">
    <property type="entry name" value="ALDOSE-1-EPIMERASE"/>
    <property type="match status" value="1"/>
</dbReference>
<comment type="cofactor">
    <cofactor evidence="1">
        <name>Ca(2+)</name>
        <dbReference type="ChEBI" id="CHEBI:29108"/>
    </cofactor>
</comment>
<dbReference type="InterPro" id="IPR014718">
    <property type="entry name" value="GH-type_carb-bd"/>
</dbReference>
<dbReference type="AlphaFoldDB" id="A0A939K5T5"/>
<dbReference type="PANTHER" id="PTHR10091:SF0">
    <property type="entry name" value="GALACTOSE MUTAROTASE"/>
    <property type="match status" value="1"/>
</dbReference>
<keyword evidence="3" id="KW-0106">Calcium</keyword>
<evidence type="ECO:0000313" key="4">
    <source>
        <dbReference type="EMBL" id="MBO0939834.1"/>
    </source>
</evidence>
<dbReference type="GO" id="GO:0006006">
    <property type="term" value="P:glucose metabolic process"/>
    <property type="evidence" value="ECO:0007669"/>
    <property type="project" value="TreeGrafter"/>
</dbReference>
<dbReference type="EMBL" id="JAFMYV010000018">
    <property type="protein sequence ID" value="MBO0939834.1"/>
    <property type="molecule type" value="Genomic_DNA"/>
</dbReference>
<evidence type="ECO:0000313" key="5">
    <source>
        <dbReference type="Proteomes" id="UP000664034"/>
    </source>
</evidence>
<comment type="caution">
    <text evidence="4">The sequence shown here is derived from an EMBL/GenBank/DDBJ whole genome shotgun (WGS) entry which is preliminary data.</text>
</comment>
<evidence type="ECO:0000256" key="3">
    <source>
        <dbReference type="ARBA" id="ARBA00022837"/>
    </source>
</evidence>
<evidence type="ECO:0000256" key="1">
    <source>
        <dbReference type="ARBA" id="ARBA00001913"/>
    </source>
</evidence>
<organism evidence="4 5">
    <name type="scientific">Fibrella rubiginis</name>
    <dbReference type="NCBI Taxonomy" id="2817060"/>
    <lineage>
        <taxon>Bacteria</taxon>
        <taxon>Pseudomonadati</taxon>
        <taxon>Bacteroidota</taxon>
        <taxon>Cytophagia</taxon>
        <taxon>Cytophagales</taxon>
        <taxon>Spirosomataceae</taxon>
        <taxon>Fibrella</taxon>
    </lineage>
</organism>
<gene>
    <name evidence="4" type="ORF">J2I47_25035</name>
</gene>
<comment type="subunit">
    <text evidence="2">Monomer.</text>
</comment>
<dbReference type="RefSeq" id="WP_207367367.1">
    <property type="nucleotide sequence ID" value="NZ_JAFMYV010000018.1"/>
</dbReference>
<dbReference type="GO" id="GO:0030246">
    <property type="term" value="F:carbohydrate binding"/>
    <property type="evidence" value="ECO:0007669"/>
    <property type="project" value="InterPro"/>
</dbReference>
<reference evidence="4" key="1">
    <citation type="submission" date="2021-03" db="EMBL/GenBank/DDBJ databases">
        <title>Fibrella sp. HMF5335 genome sequencing and assembly.</title>
        <authorList>
            <person name="Kang H."/>
            <person name="Kim H."/>
            <person name="Bae S."/>
            <person name="Joh K."/>
        </authorList>
    </citation>
    <scope>NUCLEOTIDE SEQUENCE</scope>
    <source>
        <strain evidence="4">HMF5335</strain>
    </source>
</reference>
<dbReference type="InterPro" id="IPR008183">
    <property type="entry name" value="Aldose_1/G6P_1-epimerase"/>
</dbReference>
<keyword evidence="5" id="KW-1185">Reference proteome</keyword>
<proteinExistence type="predicted"/>
<dbReference type="InterPro" id="IPR011013">
    <property type="entry name" value="Gal_mutarotase_sf_dom"/>
</dbReference>
<dbReference type="GO" id="GO:0033499">
    <property type="term" value="P:galactose catabolic process via UDP-galactose, Leloir pathway"/>
    <property type="evidence" value="ECO:0007669"/>
    <property type="project" value="TreeGrafter"/>
</dbReference>
<accession>A0A939K5T5</accession>
<protein>
    <submittedName>
        <fullName evidence="4">Aldose 1-epimerase</fullName>
    </submittedName>
</protein>
<dbReference type="GO" id="GO:0004034">
    <property type="term" value="F:aldose 1-epimerase activity"/>
    <property type="evidence" value="ECO:0007669"/>
    <property type="project" value="TreeGrafter"/>
</dbReference>
<dbReference type="Pfam" id="PF01263">
    <property type="entry name" value="Aldose_epim"/>
    <property type="match status" value="1"/>
</dbReference>
<dbReference type="Proteomes" id="UP000664034">
    <property type="component" value="Unassembled WGS sequence"/>
</dbReference>
<sequence length="324" mass="36014">MYTITTRQLDPIEGAPPLIDYILANTETGEWATVLPAFGGILRQLVLRRDGKRYKVIDTAGSAQVLWADETYASALLYPYPSRIFQGVYRFDGEAYALPLNETRRSNALHGFVHGKAFRVMRQETSAQHAQISVQYDYPGDLSGYPFPFSLAVTYTLNDQGLDFTFAAMNTGTARCPAAFGWHPYFTLNNADTDELELTLPVKTEIHLDQHMIPNGQQPASDVHRGPASLKDVSFDTPFVVDPTRVNAQRRAETVVRWPTEGVSLVVEQSESLPYLVIYTPGRRDSIAIEPLTANVDSFNNNEGLTILDPGESLTGQIVVSLRQ</sequence>
<evidence type="ECO:0000256" key="2">
    <source>
        <dbReference type="ARBA" id="ARBA00011245"/>
    </source>
</evidence>